<evidence type="ECO:0000313" key="2">
    <source>
        <dbReference type="EMBL" id="MBC2600514.1"/>
    </source>
</evidence>
<dbReference type="RefSeq" id="WP_185691257.1">
    <property type="nucleotide sequence ID" value="NZ_JACHVA010000022.1"/>
</dbReference>
<dbReference type="EMBL" id="JACHVA010000022">
    <property type="protein sequence ID" value="MBC2600514.1"/>
    <property type="molecule type" value="Genomic_DNA"/>
</dbReference>
<evidence type="ECO:0000259" key="1">
    <source>
        <dbReference type="Pfam" id="PF16798"/>
    </source>
</evidence>
<proteinExistence type="predicted"/>
<sequence length="140" mass="16476">MNDQPPISAYQEVCGMKYFPRMLDKIRKYAAGELREDFHHHLGIGLDGRTCQFLRIDYQKLKEKTLAGGSDEEIFQWCDENGRQLDENDKIIWNGFVSKIGWKDQVTESLIERKKSSGLEDRDEIQTMVEYFEYDEGRKS</sequence>
<organism evidence="2 3">
    <name type="scientific">Puniceicoccus vermicola</name>
    <dbReference type="NCBI Taxonomy" id="388746"/>
    <lineage>
        <taxon>Bacteria</taxon>
        <taxon>Pseudomonadati</taxon>
        <taxon>Verrucomicrobiota</taxon>
        <taxon>Opitutia</taxon>
        <taxon>Puniceicoccales</taxon>
        <taxon>Puniceicoccaceae</taxon>
        <taxon>Puniceicoccus</taxon>
    </lineage>
</organism>
<dbReference type="AlphaFoldDB" id="A0A7X1E322"/>
<evidence type="ECO:0000313" key="3">
    <source>
        <dbReference type="Proteomes" id="UP000525652"/>
    </source>
</evidence>
<dbReference type="Proteomes" id="UP000525652">
    <property type="component" value="Unassembled WGS sequence"/>
</dbReference>
<dbReference type="Pfam" id="PF16798">
    <property type="entry name" value="DUF5069"/>
    <property type="match status" value="1"/>
</dbReference>
<comment type="caution">
    <text evidence="2">The sequence shown here is derived from an EMBL/GenBank/DDBJ whole genome shotgun (WGS) entry which is preliminary data.</text>
</comment>
<reference evidence="2 3" key="1">
    <citation type="submission" date="2020-07" db="EMBL/GenBank/DDBJ databases">
        <authorList>
            <person name="Feng X."/>
        </authorList>
    </citation>
    <scope>NUCLEOTIDE SEQUENCE [LARGE SCALE GENOMIC DNA]</scope>
    <source>
        <strain evidence="2 3">JCM14086</strain>
    </source>
</reference>
<dbReference type="InterPro" id="IPR031849">
    <property type="entry name" value="DUF5069"/>
</dbReference>
<gene>
    <name evidence="2" type="ORF">H5P30_01830</name>
</gene>
<feature type="domain" description="DUF5069" evidence="1">
    <location>
        <begin position="4"/>
        <end position="138"/>
    </location>
</feature>
<accession>A0A7X1E322</accession>
<protein>
    <submittedName>
        <fullName evidence="2">DUF5069 domain-containing protein</fullName>
    </submittedName>
</protein>
<name>A0A7X1E322_9BACT</name>
<keyword evidence="3" id="KW-1185">Reference proteome</keyword>